<dbReference type="AlphaFoldDB" id="A0A0C3P6X4"/>
<reference evidence="2 3" key="1">
    <citation type="submission" date="2014-04" db="EMBL/GenBank/DDBJ databases">
        <authorList>
            <consortium name="DOE Joint Genome Institute"/>
            <person name="Kuo A."/>
            <person name="Kohler A."/>
            <person name="Costa M.D."/>
            <person name="Nagy L.G."/>
            <person name="Floudas D."/>
            <person name="Copeland A."/>
            <person name="Barry K.W."/>
            <person name="Cichocki N."/>
            <person name="Veneault-Fourrey C."/>
            <person name="LaButti K."/>
            <person name="Lindquist E.A."/>
            <person name="Lipzen A."/>
            <person name="Lundell T."/>
            <person name="Morin E."/>
            <person name="Murat C."/>
            <person name="Sun H."/>
            <person name="Tunlid A."/>
            <person name="Henrissat B."/>
            <person name="Grigoriev I.V."/>
            <person name="Hibbett D.S."/>
            <person name="Martin F."/>
            <person name="Nordberg H.P."/>
            <person name="Cantor M.N."/>
            <person name="Hua S.X."/>
        </authorList>
    </citation>
    <scope>NUCLEOTIDE SEQUENCE [LARGE SCALE GENOMIC DNA]</scope>
    <source>
        <strain evidence="2 3">Marx 270</strain>
    </source>
</reference>
<evidence type="ECO:0000256" key="1">
    <source>
        <dbReference type="SAM" id="MobiDB-lite"/>
    </source>
</evidence>
<proteinExistence type="predicted"/>
<gene>
    <name evidence="2" type="ORF">M404DRAFT_996804</name>
</gene>
<feature type="region of interest" description="Disordered" evidence="1">
    <location>
        <begin position="1"/>
        <end position="23"/>
    </location>
</feature>
<sequence length="94" mass="10279">MRATARPRSPFVGDPNYTDPAGLERADKDSTHTFFSDCPIPCSSTSNSSDTVAIITCEFNFLLLDSGDFQNGRSSSTASFHWLAFDGCYLQRTG</sequence>
<evidence type="ECO:0000313" key="3">
    <source>
        <dbReference type="Proteomes" id="UP000054217"/>
    </source>
</evidence>
<dbReference type="HOGENOM" id="CLU_2387053_0_0_1"/>
<dbReference type="Proteomes" id="UP000054217">
    <property type="component" value="Unassembled WGS sequence"/>
</dbReference>
<evidence type="ECO:0000313" key="2">
    <source>
        <dbReference type="EMBL" id="KIO09110.1"/>
    </source>
</evidence>
<keyword evidence="3" id="KW-1185">Reference proteome</keyword>
<protein>
    <submittedName>
        <fullName evidence="2">Uncharacterized protein</fullName>
    </submittedName>
</protein>
<dbReference type="InParanoid" id="A0A0C3P6X4"/>
<dbReference type="EMBL" id="KN831955">
    <property type="protein sequence ID" value="KIO09110.1"/>
    <property type="molecule type" value="Genomic_DNA"/>
</dbReference>
<reference evidence="3" key="2">
    <citation type="submission" date="2015-01" db="EMBL/GenBank/DDBJ databases">
        <title>Evolutionary Origins and Diversification of the Mycorrhizal Mutualists.</title>
        <authorList>
            <consortium name="DOE Joint Genome Institute"/>
            <consortium name="Mycorrhizal Genomics Consortium"/>
            <person name="Kohler A."/>
            <person name="Kuo A."/>
            <person name="Nagy L.G."/>
            <person name="Floudas D."/>
            <person name="Copeland A."/>
            <person name="Barry K.W."/>
            <person name="Cichocki N."/>
            <person name="Veneault-Fourrey C."/>
            <person name="LaButti K."/>
            <person name="Lindquist E.A."/>
            <person name="Lipzen A."/>
            <person name="Lundell T."/>
            <person name="Morin E."/>
            <person name="Murat C."/>
            <person name="Riley R."/>
            <person name="Ohm R."/>
            <person name="Sun H."/>
            <person name="Tunlid A."/>
            <person name="Henrissat B."/>
            <person name="Grigoriev I.V."/>
            <person name="Hibbett D.S."/>
            <person name="Martin F."/>
        </authorList>
    </citation>
    <scope>NUCLEOTIDE SEQUENCE [LARGE SCALE GENOMIC DNA]</scope>
    <source>
        <strain evidence="3">Marx 270</strain>
    </source>
</reference>
<accession>A0A0C3P6X4</accession>
<name>A0A0C3P6X4_PISTI</name>
<organism evidence="2 3">
    <name type="scientific">Pisolithus tinctorius Marx 270</name>
    <dbReference type="NCBI Taxonomy" id="870435"/>
    <lineage>
        <taxon>Eukaryota</taxon>
        <taxon>Fungi</taxon>
        <taxon>Dikarya</taxon>
        <taxon>Basidiomycota</taxon>
        <taxon>Agaricomycotina</taxon>
        <taxon>Agaricomycetes</taxon>
        <taxon>Agaricomycetidae</taxon>
        <taxon>Boletales</taxon>
        <taxon>Sclerodermatineae</taxon>
        <taxon>Pisolithaceae</taxon>
        <taxon>Pisolithus</taxon>
    </lineage>
</organism>